<proteinExistence type="predicted"/>
<reference evidence="2 3" key="1">
    <citation type="submission" date="2018-07" db="EMBL/GenBank/DDBJ databases">
        <title>Leeuwenhoekiella genomics.</title>
        <authorList>
            <person name="Tahon G."/>
            <person name="Willems A."/>
        </authorList>
    </citation>
    <scope>NUCLEOTIDE SEQUENCE [LARGE SCALE GENOMIC DNA]</scope>
    <source>
        <strain evidence="2 3">LMG 1345</strain>
    </source>
</reference>
<dbReference type="InterPro" id="IPR014782">
    <property type="entry name" value="Peptidase_M1_dom"/>
</dbReference>
<protein>
    <recommendedName>
        <fullName evidence="1">Peptidase M1 membrane alanine aminopeptidase domain-containing protein</fullName>
    </recommendedName>
</protein>
<dbReference type="SUPFAM" id="SSF55486">
    <property type="entry name" value="Metalloproteases ('zincins'), catalytic domain"/>
    <property type="match status" value="1"/>
</dbReference>
<organism evidence="2 3">
    <name type="scientific">Leeuwenhoekiella marinoflava</name>
    <dbReference type="NCBI Taxonomy" id="988"/>
    <lineage>
        <taxon>Bacteria</taxon>
        <taxon>Pseudomonadati</taxon>
        <taxon>Bacteroidota</taxon>
        <taxon>Flavobacteriia</taxon>
        <taxon>Flavobacteriales</taxon>
        <taxon>Flavobacteriaceae</taxon>
        <taxon>Leeuwenhoekiella</taxon>
    </lineage>
</organism>
<evidence type="ECO:0000313" key="3">
    <source>
        <dbReference type="Proteomes" id="UP000290608"/>
    </source>
</evidence>
<accession>A0A4V1KSV5</accession>
<sequence>MLKHYCRFNFSINERELILLDQCKCIGLTLVYLFTEIILFFKSRNSSKTFYLMNFLNRKLVLATLVLGGVAIGNAQEAQGNQQLFSEFLEHSGNEFRTATGKPGEHYWQNETDYKIEATLDDEAHSITGKLTLEYTNNSPQELDFIWMHLEQNRFKENSRGNLTTPIGGNRYNGDVDGGYTITNLEAKVKRSNSSKHIITDTRMQVFFDEPIAADGGKATVSMNFTYKIPVKGMDRMGRLDTKNGTIYALAQWFPRAAVLDDIEGWNIEPYLGAGEFYLDYGDYDFKITAPFNHIVVASGELQNEKDVLSATMRDRMEKAEKSDETVYIVKPEELNDMSLRAKQSGTLTWSFKMENTRDVAFASSKAFIWDAAKINLPSGKKAVAQSVYPIESNGQEAWTRSTEYTKHSIENNSEMWYEYPYPVAVNVAADIGGMEYPGLSFCSWKSTSAGLWGVTDHEFGHNWFPMIVGTNERRYAWMDEGFNTFINYYSTMKFNNGEYPARLNQTRNSVSWYTSPSREGIDTYPDAVNLRNLGMIAYAKPAQGLLMLREYILGPERFDNAFKSYIKTWAYKHPQPRDFFNHMENVAGENLAWFFKGWFYGTGNIDLAVKSVRPYQDNYVISIANEGDIPMPVKMLVTFDDNTTQLVELPVEIWQRENSWNYMLNTDKKVSKVELDPNKILPDVNFSNDSWPVSQYQN</sequence>
<dbReference type="GO" id="GO:0005615">
    <property type="term" value="C:extracellular space"/>
    <property type="evidence" value="ECO:0007669"/>
    <property type="project" value="TreeGrafter"/>
</dbReference>
<dbReference type="EMBL" id="QOVL01000001">
    <property type="protein sequence ID" value="RXG33058.1"/>
    <property type="molecule type" value="Genomic_DNA"/>
</dbReference>
<dbReference type="GO" id="GO:0016020">
    <property type="term" value="C:membrane"/>
    <property type="evidence" value="ECO:0007669"/>
    <property type="project" value="TreeGrafter"/>
</dbReference>
<dbReference type="STRING" id="1122159.SAMN02745246_00211"/>
<name>A0A4V1KSV5_9FLAO</name>
<evidence type="ECO:0000313" key="2">
    <source>
        <dbReference type="EMBL" id="RXG33058.1"/>
    </source>
</evidence>
<dbReference type="Proteomes" id="UP000290608">
    <property type="component" value="Unassembled WGS sequence"/>
</dbReference>
<evidence type="ECO:0000259" key="1">
    <source>
        <dbReference type="Pfam" id="PF01433"/>
    </source>
</evidence>
<dbReference type="Gene3D" id="1.10.390.10">
    <property type="entry name" value="Neutral Protease Domain 2"/>
    <property type="match status" value="1"/>
</dbReference>
<feature type="domain" description="Peptidase M1 membrane alanine aminopeptidase" evidence="1">
    <location>
        <begin position="432"/>
        <end position="599"/>
    </location>
</feature>
<dbReference type="GO" id="GO:0005737">
    <property type="term" value="C:cytoplasm"/>
    <property type="evidence" value="ECO:0007669"/>
    <property type="project" value="TreeGrafter"/>
</dbReference>
<dbReference type="GO" id="GO:0008270">
    <property type="term" value="F:zinc ion binding"/>
    <property type="evidence" value="ECO:0007669"/>
    <property type="project" value="InterPro"/>
</dbReference>
<dbReference type="Pfam" id="PF01433">
    <property type="entry name" value="Peptidase_M1"/>
    <property type="match status" value="1"/>
</dbReference>
<dbReference type="InterPro" id="IPR027268">
    <property type="entry name" value="Peptidase_M4/M1_CTD_sf"/>
</dbReference>
<dbReference type="GO" id="GO:0042277">
    <property type="term" value="F:peptide binding"/>
    <property type="evidence" value="ECO:0007669"/>
    <property type="project" value="TreeGrafter"/>
</dbReference>
<dbReference type="CDD" id="cd09604">
    <property type="entry name" value="M1_APN_like"/>
    <property type="match status" value="1"/>
</dbReference>
<gene>
    <name evidence="2" type="ORF">DSL99_153</name>
</gene>
<comment type="caution">
    <text evidence="2">The sequence shown here is derived from an EMBL/GenBank/DDBJ whole genome shotgun (WGS) entry which is preliminary data.</text>
</comment>
<dbReference type="GO" id="GO:0043171">
    <property type="term" value="P:peptide catabolic process"/>
    <property type="evidence" value="ECO:0007669"/>
    <property type="project" value="TreeGrafter"/>
</dbReference>
<dbReference type="PANTHER" id="PTHR11533:SF174">
    <property type="entry name" value="PUROMYCIN-SENSITIVE AMINOPEPTIDASE-RELATED"/>
    <property type="match status" value="1"/>
</dbReference>
<dbReference type="AlphaFoldDB" id="A0A4V1KSV5"/>
<dbReference type="InterPro" id="IPR050344">
    <property type="entry name" value="Peptidase_M1_aminopeptidases"/>
</dbReference>
<dbReference type="PANTHER" id="PTHR11533">
    <property type="entry name" value="PROTEASE M1 ZINC METALLOPROTEASE"/>
    <property type="match status" value="1"/>
</dbReference>
<dbReference type="GO" id="GO:0070006">
    <property type="term" value="F:metalloaminopeptidase activity"/>
    <property type="evidence" value="ECO:0007669"/>
    <property type="project" value="TreeGrafter"/>
</dbReference>